<feature type="domain" description="SpaA-like prealbumin fold" evidence="2">
    <location>
        <begin position="405"/>
        <end position="510"/>
    </location>
</feature>
<feature type="domain" description="SpaA-like prealbumin fold" evidence="2">
    <location>
        <begin position="299"/>
        <end position="400"/>
    </location>
</feature>
<name>A0ABN6YJA6_9MICO</name>
<gene>
    <name evidence="3" type="ORF">GCM10025870_26660</name>
</gene>
<feature type="domain" description="SpaA-like prealbumin fold" evidence="2">
    <location>
        <begin position="515"/>
        <end position="606"/>
    </location>
</feature>
<feature type="region of interest" description="Disordered" evidence="1">
    <location>
        <begin position="539"/>
        <end position="563"/>
    </location>
</feature>
<dbReference type="Pfam" id="PF24514">
    <property type="entry name" value="SpaA_4"/>
    <property type="match status" value="3"/>
</dbReference>
<dbReference type="Gene3D" id="2.60.40.10">
    <property type="entry name" value="Immunoglobulins"/>
    <property type="match status" value="1"/>
</dbReference>
<protein>
    <recommendedName>
        <fullName evidence="2">SpaA-like prealbumin fold domain-containing protein</fullName>
    </recommendedName>
</protein>
<dbReference type="InterPro" id="IPR055371">
    <property type="entry name" value="SpaA_PFL_dom_4"/>
</dbReference>
<dbReference type="InterPro" id="IPR013783">
    <property type="entry name" value="Ig-like_fold"/>
</dbReference>
<accession>A0ABN6YJA6</accession>
<dbReference type="EMBL" id="AP027734">
    <property type="protein sequence ID" value="BDZ55593.1"/>
    <property type="molecule type" value="Genomic_DNA"/>
</dbReference>
<evidence type="ECO:0000259" key="2">
    <source>
        <dbReference type="Pfam" id="PF24514"/>
    </source>
</evidence>
<keyword evidence="4" id="KW-1185">Reference proteome</keyword>
<evidence type="ECO:0000313" key="3">
    <source>
        <dbReference type="EMBL" id="BDZ55593.1"/>
    </source>
</evidence>
<reference evidence="4" key="1">
    <citation type="journal article" date="2019" name="Int. J. Syst. Evol. Microbiol.">
        <title>The Global Catalogue of Microorganisms (GCM) 10K type strain sequencing project: providing services to taxonomists for standard genome sequencing and annotation.</title>
        <authorList>
            <consortium name="The Broad Institute Genomics Platform"/>
            <consortium name="The Broad Institute Genome Sequencing Center for Infectious Disease"/>
            <person name="Wu L."/>
            <person name="Ma J."/>
        </authorList>
    </citation>
    <scope>NUCLEOTIDE SEQUENCE [LARGE SCALE GENOMIC DNA]</scope>
    <source>
        <strain evidence="4">NBRC 109019</strain>
    </source>
</reference>
<evidence type="ECO:0000313" key="4">
    <source>
        <dbReference type="Proteomes" id="UP001321477"/>
    </source>
</evidence>
<evidence type="ECO:0000256" key="1">
    <source>
        <dbReference type="SAM" id="MobiDB-lite"/>
    </source>
</evidence>
<organism evidence="3 4">
    <name type="scientific">Agromyces marinus</name>
    <dbReference type="NCBI Taxonomy" id="1389020"/>
    <lineage>
        <taxon>Bacteria</taxon>
        <taxon>Bacillati</taxon>
        <taxon>Actinomycetota</taxon>
        <taxon>Actinomycetes</taxon>
        <taxon>Micrococcales</taxon>
        <taxon>Microbacteriaceae</taxon>
        <taxon>Agromyces</taxon>
    </lineage>
</organism>
<dbReference type="Proteomes" id="UP001321477">
    <property type="component" value="Chromosome"/>
</dbReference>
<proteinExistence type="predicted"/>
<sequence length="772" mass="81246">MLALVSTAFVAGPAQANHPEVSLAGSDFEIDTNANLIVDDVGQTPASIDWASVTENRKEDLPTGSGDDSFTQGSKEDTAVPVPEFGSIPPNKSDLKYFGLYREKTATKDFIHLYWTRVQDPSGTTNMDFEFNQSMDDSGNGKTPKRIEGDLLIQYDLARGGTSPILWVAFWLTDTTFDPPYRTEAATTADCVAGNSFPCWGKRINLTSAALATGSINTTAIAGVNADGLGGTNAQGQPLGLSARTFGEATVDFTQLLGTTGCTSFGSAYLKSRSSDSFTSAVKDFIAPQPVNISNCGTVIIRKQTDPDGATTMFDYTKSFATSPATGNTFQLADDESKTYNNVLFGTGLTVNEGDLPAGWKFDRVDCSDSTGVTPVIAGKQVTFALDAATDILDCTYYNETGGTVIIRKETDPATDPADWQFGFTKAFSTLAASDPTFDLGHGQYVQFDDVLLGEDLTVTEDDLPDGWDLISIDCDDGTVTPTDVDVSSGTVTFDMADADDVLDCTYGNQTGGTIIVEKITDSGSGEFEFTSTTLSPSPFTLTTTGAGDGGKDSRTFSDLDPGTYDVAETVPDNWNLNTPTCDDGSDPASIGLSPGETVTCTFVNVREVGAIEITKLRKHAADGLGSDHPFEGVEFTITGGELTEPVVVTTDENGVACATGLLVTALAGEVYTITETVPDGYAPVGTQTANVTEAADCDGANGGAVKTFENTPLTNVTVSVDSQVPGGTFSSIECDVPGSDTVSLADMMDDPSITIEDLEPRTVVCTIVIDP</sequence>
<feature type="region of interest" description="Disordered" evidence="1">
    <location>
        <begin position="52"/>
        <end position="86"/>
    </location>
</feature>